<name>A0A1X1ZWJ6_9MYCO</name>
<keyword evidence="3" id="KW-1185">Reference proteome</keyword>
<sequence>MTTPDDDPAALFRAALEEHAANMTTDEFRAFTMRVRPPGETQPLAQQPADPAQAHQQVMASLAAKRQTLPPVDANGYPVSPTSSDVSRAFDGHGQPVPSLNPSTDRTERPRR</sequence>
<dbReference type="STRING" id="153971.AWC19_27485"/>
<dbReference type="AlphaFoldDB" id="A0A1X1ZWJ6"/>
<dbReference type="Proteomes" id="UP000193529">
    <property type="component" value="Unassembled WGS sequence"/>
</dbReference>
<dbReference type="RefSeq" id="WP_085077023.1">
    <property type="nucleotide sequence ID" value="NZ_JACKRZ010000273.1"/>
</dbReference>
<comment type="caution">
    <text evidence="2">The sequence shown here is derived from an EMBL/GenBank/DDBJ whole genome shotgun (WGS) entry which is preliminary data.</text>
</comment>
<gene>
    <name evidence="2" type="ORF">AWC19_27485</name>
</gene>
<evidence type="ECO:0000313" key="3">
    <source>
        <dbReference type="Proteomes" id="UP000193529"/>
    </source>
</evidence>
<feature type="compositionally biased region" description="Low complexity" evidence="1">
    <location>
        <begin position="42"/>
        <end position="57"/>
    </location>
</feature>
<reference evidence="2 3" key="1">
    <citation type="submission" date="2016-01" db="EMBL/GenBank/DDBJ databases">
        <title>The new phylogeny of the genus Mycobacterium.</title>
        <authorList>
            <person name="Tarcisio F."/>
            <person name="Conor M."/>
            <person name="Antonella G."/>
            <person name="Elisabetta G."/>
            <person name="Giulia F.S."/>
            <person name="Sara T."/>
            <person name="Anna F."/>
            <person name="Clotilde B."/>
            <person name="Roberto B."/>
            <person name="Veronica D.S."/>
            <person name="Fabio R."/>
            <person name="Monica P."/>
            <person name="Olivier J."/>
            <person name="Enrico T."/>
            <person name="Nicola S."/>
        </authorList>
    </citation>
    <scope>NUCLEOTIDE SEQUENCE [LARGE SCALE GENOMIC DNA]</scope>
    <source>
        <strain evidence="2 3">DSM 44572</strain>
    </source>
</reference>
<evidence type="ECO:0000256" key="1">
    <source>
        <dbReference type="SAM" id="MobiDB-lite"/>
    </source>
</evidence>
<proteinExistence type="predicted"/>
<protein>
    <submittedName>
        <fullName evidence="2">Uncharacterized protein</fullName>
    </submittedName>
</protein>
<organism evidence="2 3">
    <name type="scientific">Mycobacterium palustre</name>
    <dbReference type="NCBI Taxonomy" id="153971"/>
    <lineage>
        <taxon>Bacteria</taxon>
        <taxon>Bacillati</taxon>
        <taxon>Actinomycetota</taxon>
        <taxon>Actinomycetes</taxon>
        <taxon>Mycobacteriales</taxon>
        <taxon>Mycobacteriaceae</taxon>
        <taxon>Mycobacterium</taxon>
        <taxon>Mycobacterium simiae complex</taxon>
    </lineage>
</organism>
<evidence type="ECO:0000313" key="2">
    <source>
        <dbReference type="EMBL" id="ORW28181.1"/>
    </source>
</evidence>
<accession>A0A1X1ZWJ6</accession>
<feature type="region of interest" description="Disordered" evidence="1">
    <location>
        <begin position="36"/>
        <end position="112"/>
    </location>
</feature>
<dbReference type="EMBL" id="LQPJ01000064">
    <property type="protein sequence ID" value="ORW28181.1"/>
    <property type="molecule type" value="Genomic_DNA"/>
</dbReference>